<evidence type="ECO:0000313" key="2">
    <source>
        <dbReference type="EMBL" id="KKL76039.1"/>
    </source>
</evidence>
<reference evidence="2" key="1">
    <citation type="journal article" date="2015" name="Nature">
        <title>Complex archaea that bridge the gap between prokaryotes and eukaryotes.</title>
        <authorList>
            <person name="Spang A."/>
            <person name="Saw J.H."/>
            <person name="Jorgensen S.L."/>
            <person name="Zaremba-Niedzwiedzka K."/>
            <person name="Martijn J."/>
            <person name="Lind A.E."/>
            <person name="van Eijk R."/>
            <person name="Schleper C."/>
            <person name="Guy L."/>
            <person name="Ettema T.J."/>
        </authorList>
    </citation>
    <scope>NUCLEOTIDE SEQUENCE</scope>
</reference>
<organism evidence="2">
    <name type="scientific">marine sediment metagenome</name>
    <dbReference type="NCBI Taxonomy" id="412755"/>
    <lineage>
        <taxon>unclassified sequences</taxon>
        <taxon>metagenomes</taxon>
        <taxon>ecological metagenomes</taxon>
    </lineage>
</organism>
<dbReference type="AlphaFoldDB" id="A0A0F9EPR3"/>
<dbReference type="EMBL" id="LAZR01024179">
    <property type="protein sequence ID" value="KKL76039.1"/>
    <property type="molecule type" value="Genomic_DNA"/>
</dbReference>
<name>A0A0F9EPR3_9ZZZZ</name>
<feature type="region of interest" description="Disordered" evidence="1">
    <location>
        <begin position="64"/>
        <end position="91"/>
    </location>
</feature>
<comment type="caution">
    <text evidence="2">The sequence shown here is derived from an EMBL/GenBank/DDBJ whole genome shotgun (WGS) entry which is preliminary data.</text>
</comment>
<gene>
    <name evidence="2" type="ORF">LCGC14_2048880</name>
</gene>
<evidence type="ECO:0000256" key="1">
    <source>
        <dbReference type="SAM" id="MobiDB-lite"/>
    </source>
</evidence>
<protein>
    <submittedName>
        <fullName evidence="2">Uncharacterized protein</fullName>
    </submittedName>
</protein>
<proteinExistence type="predicted"/>
<accession>A0A0F9EPR3</accession>
<sequence>MGGPVSLPFTCNHCGKPCRPLYFDDKVLPKGNCRECLDMARGYERGPDQSVRWTDKSSVLVFENPGTGQVSYPGRNDRPMPKKYADAGFRPKRMKHLHEVDALTRRTGAVNQAMHFDEHTLPPCDDR</sequence>
<feature type="compositionally biased region" description="Basic and acidic residues" evidence="1">
    <location>
        <begin position="75"/>
        <end position="85"/>
    </location>
</feature>